<sequence>MCGARQNLAQEFKLSTTKEDKPIMRLAGITGNRPSALRRLQYKELKIALLPNYNGGNRLRLVIDFTFEYTKRYLSGKDANTFPIPDIPSKSYLLLYP</sequence>
<proteinExistence type="predicted"/>
<accession>A0A2S6C0P1</accession>
<dbReference type="InterPro" id="IPR021842">
    <property type="entry name" value="DUF3435"/>
</dbReference>
<dbReference type="Pfam" id="PF11917">
    <property type="entry name" value="DUF3435"/>
    <property type="match status" value="1"/>
</dbReference>
<evidence type="ECO:0000313" key="2">
    <source>
        <dbReference type="Proteomes" id="UP000237631"/>
    </source>
</evidence>
<protein>
    <submittedName>
        <fullName evidence="1">Uncharacterized protein</fullName>
    </submittedName>
</protein>
<evidence type="ECO:0000313" key="1">
    <source>
        <dbReference type="EMBL" id="PPJ53291.1"/>
    </source>
</evidence>
<dbReference type="OrthoDB" id="4485682at2759"/>
<name>A0A2S6C0P1_9PEZI</name>
<keyword evidence="2" id="KW-1185">Reference proteome</keyword>
<dbReference type="STRING" id="357750.A0A2S6C0P1"/>
<organism evidence="1 2">
    <name type="scientific">Cercospora berteroae</name>
    <dbReference type="NCBI Taxonomy" id="357750"/>
    <lineage>
        <taxon>Eukaryota</taxon>
        <taxon>Fungi</taxon>
        <taxon>Dikarya</taxon>
        <taxon>Ascomycota</taxon>
        <taxon>Pezizomycotina</taxon>
        <taxon>Dothideomycetes</taxon>
        <taxon>Dothideomycetidae</taxon>
        <taxon>Mycosphaerellales</taxon>
        <taxon>Mycosphaerellaceae</taxon>
        <taxon>Cercospora</taxon>
    </lineage>
</organism>
<comment type="caution">
    <text evidence="1">The sequence shown here is derived from an EMBL/GenBank/DDBJ whole genome shotgun (WGS) entry which is preliminary data.</text>
</comment>
<reference evidence="2" key="1">
    <citation type="journal article" date="2017" name="bioRxiv">
        <title>Conservation of a gene cluster reveals novel cercosporin biosynthetic mechanisms and extends production to the genus Colletotrichum.</title>
        <authorList>
            <person name="de Jonge R."/>
            <person name="Ebert M.K."/>
            <person name="Huitt-Roehl C.R."/>
            <person name="Pal P."/>
            <person name="Suttle J.C."/>
            <person name="Spanner R.E."/>
            <person name="Neubauer J.D."/>
            <person name="Jurick W.M.II."/>
            <person name="Stott K.A."/>
            <person name="Secor G.A."/>
            <person name="Thomma B.P.H.J."/>
            <person name="Van de Peer Y."/>
            <person name="Townsend C.A."/>
            <person name="Bolton M.D."/>
        </authorList>
    </citation>
    <scope>NUCLEOTIDE SEQUENCE [LARGE SCALE GENOMIC DNA]</scope>
    <source>
        <strain evidence="2">CBS538.71</strain>
    </source>
</reference>
<dbReference type="AlphaFoldDB" id="A0A2S6C0P1"/>
<dbReference type="EMBL" id="PNEN01001456">
    <property type="protein sequence ID" value="PPJ53291.1"/>
    <property type="molecule type" value="Genomic_DNA"/>
</dbReference>
<dbReference type="Proteomes" id="UP000237631">
    <property type="component" value="Unassembled WGS sequence"/>
</dbReference>
<gene>
    <name evidence="1" type="ORF">CBER1_11891</name>
</gene>